<proteinExistence type="inferred from homology"/>
<keyword evidence="2" id="KW-0813">Transport</keyword>
<sequence length="280" mass="30882">MKKISLEVSNLSVKYANVVALEDVNFSLEGGNVCALIGTNGSGKSTLFKSIMGVIKPKGCEIKICGFSLKDAIKQSLIAYVPQNEEIDFDFPINVWELVMMGRFAHMGFFKRPKFNDTQAVAEALKKVDMYELRHRQIGELSGGQKKRIFIARSLASGAKVILLDEPFNGVDAKTESMILDLLIKLRADGYLILVSTHNLGMAAQYCNRAILLKKTVLASGFTNDVLTPSNLTKVFGGSLRYFKVEVDDTSCNIALISDDEKPLIVVDEKVQDGMVNRAF</sequence>
<dbReference type="Pfam" id="PF00005">
    <property type="entry name" value="ABC_tran"/>
    <property type="match status" value="1"/>
</dbReference>
<dbReference type="PANTHER" id="PTHR42734:SF5">
    <property type="entry name" value="IRON TRANSPORT SYSTEM ATP-BINDING PROTEIN HI_0361-RELATED"/>
    <property type="match status" value="1"/>
</dbReference>
<keyword evidence="3" id="KW-0547">Nucleotide-binding</keyword>
<dbReference type="InterPro" id="IPR003439">
    <property type="entry name" value="ABC_transporter-like_ATP-bd"/>
</dbReference>
<gene>
    <name evidence="6" type="ORF">CIG1485E_0775</name>
</gene>
<dbReference type="InterPro" id="IPR003593">
    <property type="entry name" value="AAA+_ATPase"/>
</dbReference>
<dbReference type="InterPro" id="IPR050153">
    <property type="entry name" value="Metal_Ion_Import_ABC"/>
</dbReference>
<dbReference type="Proteomes" id="UP000028486">
    <property type="component" value="Chromosome"/>
</dbReference>
<dbReference type="SUPFAM" id="SSF52540">
    <property type="entry name" value="P-loop containing nucleoside triphosphate hydrolases"/>
    <property type="match status" value="1"/>
</dbReference>
<accession>A0A076F8Q7</accession>
<feature type="domain" description="ABC transporter" evidence="5">
    <location>
        <begin position="6"/>
        <end position="240"/>
    </location>
</feature>
<dbReference type="PATRIC" id="fig|1244531.5.peg.773"/>
<dbReference type="HOGENOM" id="CLU_000604_1_11_7"/>
<evidence type="ECO:0000313" key="6">
    <source>
        <dbReference type="EMBL" id="AII14620.1"/>
    </source>
</evidence>
<dbReference type="PANTHER" id="PTHR42734">
    <property type="entry name" value="METAL TRANSPORT SYSTEM ATP-BINDING PROTEIN TM_0124-RELATED"/>
    <property type="match status" value="1"/>
</dbReference>
<organism evidence="6 7">
    <name type="scientific">Campylobacter iguaniorum</name>
    <dbReference type="NCBI Taxonomy" id="1244531"/>
    <lineage>
        <taxon>Bacteria</taxon>
        <taxon>Pseudomonadati</taxon>
        <taxon>Campylobacterota</taxon>
        <taxon>Epsilonproteobacteria</taxon>
        <taxon>Campylobacterales</taxon>
        <taxon>Campylobacteraceae</taxon>
        <taxon>Campylobacter</taxon>
    </lineage>
</organism>
<evidence type="ECO:0000313" key="7">
    <source>
        <dbReference type="Proteomes" id="UP000028486"/>
    </source>
</evidence>
<keyword evidence="7" id="KW-1185">Reference proteome</keyword>
<dbReference type="PROSITE" id="PS00211">
    <property type="entry name" value="ABC_TRANSPORTER_1"/>
    <property type="match status" value="1"/>
</dbReference>
<evidence type="ECO:0000256" key="3">
    <source>
        <dbReference type="ARBA" id="ARBA00022741"/>
    </source>
</evidence>
<dbReference type="InterPro" id="IPR017871">
    <property type="entry name" value="ABC_transporter-like_CS"/>
</dbReference>
<dbReference type="GO" id="GO:0016887">
    <property type="term" value="F:ATP hydrolysis activity"/>
    <property type="evidence" value="ECO:0007669"/>
    <property type="project" value="InterPro"/>
</dbReference>
<dbReference type="InterPro" id="IPR027417">
    <property type="entry name" value="P-loop_NTPase"/>
</dbReference>
<comment type="similarity">
    <text evidence="1">Belongs to the ABC transporter superfamily.</text>
</comment>
<reference evidence="7" key="1">
    <citation type="journal article" date="2014" name="Genome Announc.">
        <title>Complete Genome Sequence of Campylobacter iguaniorum Strain 1485ET, Isolated from a Bearded Dragon (Pogona vitticeps).</title>
        <authorList>
            <person name="Gilbert M.J."/>
            <person name="Miller W.G."/>
            <person name="Yee E."/>
            <person name="Kik M."/>
            <person name="Wagenaar J.A."/>
            <person name="Duim B."/>
        </authorList>
    </citation>
    <scope>NUCLEOTIDE SEQUENCE [LARGE SCALE GENOMIC DNA]</scope>
    <source>
        <strain evidence="7">1485E</strain>
    </source>
</reference>
<dbReference type="STRING" id="1244531.CIG2463D_0776"/>
<dbReference type="AlphaFoldDB" id="A0A076F8Q7"/>
<dbReference type="SMART" id="SM00382">
    <property type="entry name" value="AAA"/>
    <property type="match status" value="1"/>
</dbReference>
<dbReference type="CDD" id="cd03235">
    <property type="entry name" value="ABC_Metallic_Cations"/>
    <property type="match status" value="1"/>
</dbReference>
<keyword evidence="4 6" id="KW-0067">ATP-binding</keyword>
<name>A0A076F8Q7_9BACT</name>
<dbReference type="FunFam" id="3.40.50.300:FF:000134">
    <property type="entry name" value="Iron-enterobactin ABC transporter ATP-binding protein"/>
    <property type="match status" value="1"/>
</dbReference>
<dbReference type="EMBL" id="CP009043">
    <property type="protein sequence ID" value="AII14620.1"/>
    <property type="molecule type" value="Genomic_DNA"/>
</dbReference>
<dbReference type="PROSITE" id="PS50893">
    <property type="entry name" value="ABC_TRANSPORTER_2"/>
    <property type="match status" value="1"/>
</dbReference>
<dbReference type="eggNOG" id="COG1121">
    <property type="taxonomic scope" value="Bacteria"/>
</dbReference>
<dbReference type="RefSeq" id="WP_038453919.1">
    <property type="nucleotide sequence ID" value="NZ_CP009043.1"/>
</dbReference>
<protein>
    <submittedName>
        <fullName evidence="6">Putative Mn2+/Fe2+ ABC transporter, ATP-binding protein</fullName>
    </submittedName>
</protein>
<dbReference type="GO" id="GO:0005524">
    <property type="term" value="F:ATP binding"/>
    <property type="evidence" value="ECO:0007669"/>
    <property type="project" value="UniProtKB-KW"/>
</dbReference>
<evidence type="ECO:0000259" key="5">
    <source>
        <dbReference type="PROSITE" id="PS50893"/>
    </source>
</evidence>
<evidence type="ECO:0000256" key="4">
    <source>
        <dbReference type="ARBA" id="ARBA00022840"/>
    </source>
</evidence>
<dbReference type="OrthoDB" id="5515229at2"/>
<evidence type="ECO:0000256" key="1">
    <source>
        <dbReference type="ARBA" id="ARBA00005417"/>
    </source>
</evidence>
<dbReference type="Gene3D" id="3.40.50.300">
    <property type="entry name" value="P-loop containing nucleotide triphosphate hydrolases"/>
    <property type="match status" value="1"/>
</dbReference>
<dbReference type="KEGG" id="caj:CIG1485E_0775"/>
<evidence type="ECO:0000256" key="2">
    <source>
        <dbReference type="ARBA" id="ARBA00022448"/>
    </source>
</evidence>